<proteinExistence type="predicted"/>
<evidence type="ECO:0000313" key="3">
    <source>
        <dbReference type="Proteomes" id="UP001596087"/>
    </source>
</evidence>
<protein>
    <submittedName>
        <fullName evidence="2">Uncharacterized protein</fullName>
    </submittedName>
</protein>
<accession>A0ABW0BFG4</accession>
<evidence type="ECO:0000256" key="1">
    <source>
        <dbReference type="SAM" id="SignalP"/>
    </source>
</evidence>
<feature type="signal peptide" evidence="1">
    <location>
        <begin position="1"/>
        <end position="23"/>
    </location>
</feature>
<dbReference type="Proteomes" id="UP001596087">
    <property type="component" value="Unassembled WGS sequence"/>
</dbReference>
<keyword evidence="1" id="KW-0732">Signal</keyword>
<sequence>MVSRGATAVAVTMVVTAGGVAFAASGPGATGPAPRTTTTPPRIISIVPQGASADAMTANGPNLRAGSDDGLRVGFVIPPDRGDRTKPLKMRVVYLESSSGACSWIESGSGLEGPDGPNTVSNVHNGGWQAPGDDDYTGQVDVPAGAGDVHTAVFRWPFEAKPGMFVQFALDRAGGDPLDTCSDVTVVGMELRY</sequence>
<name>A0ABW0BFG4_9ACTN</name>
<feature type="chain" id="PRO_5046280922" evidence="1">
    <location>
        <begin position="24"/>
        <end position="193"/>
    </location>
</feature>
<organism evidence="2 3">
    <name type="scientific">Nocardioides taihuensis</name>
    <dbReference type="NCBI Taxonomy" id="1835606"/>
    <lineage>
        <taxon>Bacteria</taxon>
        <taxon>Bacillati</taxon>
        <taxon>Actinomycetota</taxon>
        <taxon>Actinomycetes</taxon>
        <taxon>Propionibacteriales</taxon>
        <taxon>Nocardioidaceae</taxon>
        <taxon>Nocardioides</taxon>
    </lineage>
</organism>
<evidence type="ECO:0000313" key="2">
    <source>
        <dbReference type="EMBL" id="MFC5175971.1"/>
    </source>
</evidence>
<dbReference type="EMBL" id="JBHSKD010000004">
    <property type="protein sequence ID" value="MFC5175971.1"/>
    <property type="molecule type" value="Genomic_DNA"/>
</dbReference>
<reference evidence="3" key="1">
    <citation type="journal article" date="2019" name="Int. J. Syst. Evol. Microbiol.">
        <title>The Global Catalogue of Microorganisms (GCM) 10K type strain sequencing project: providing services to taxonomists for standard genome sequencing and annotation.</title>
        <authorList>
            <consortium name="The Broad Institute Genomics Platform"/>
            <consortium name="The Broad Institute Genome Sequencing Center for Infectious Disease"/>
            <person name="Wu L."/>
            <person name="Ma J."/>
        </authorList>
    </citation>
    <scope>NUCLEOTIDE SEQUENCE [LARGE SCALE GENOMIC DNA]</scope>
    <source>
        <strain evidence="3">DFY41</strain>
    </source>
</reference>
<comment type="caution">
    <text evidence="2">The sequence shown here is derived from an EMBL/GenBank/DDBJ whole genome shotgun (WGS) entry which is preliminary data.</text>
</comment>
<dbReference type="RefSeq" id="WP_378587571.1">
    <property type="nucleotide sequence ID" value="NZ_JBHSKD010000004.1"/>
</dbReference>
<keyword evidence="3" id="KW-1185">Reference proteome</keyword>
<gene>
    <name evidence="2" type="ORF">ACFPGP_04760</name>
</gene>